<dbReference type="PROSITE" id="PS50943">
    <property type="entry name" value="HTH_CROC1"/>
    <property type="match status" value="1"/>
</dbReference>
<dbReference type="SUPFAM" id="SSF47413">
    <property type="entry name" value="lambda repressor-like DNA-binding domains"/>
    <property type="match status" value="1"/>
</dbReference>
<dbReference type="CDD" id="cd00093">
    <property type="entry name" value="HTH_XRE"/>
    <property type="match status" value="1"/>
</dbReference>
<dbReference type="OrthoDB" id="1809128at2"/>
<dbReference type="PANTHER" id="PTHR46558">
    <property type="entry name" value="TRACRIPTIONAL REGULATORY PROTEIN-RELATED-RELATED"/>
    <property type="match status" value="1"/>
</dbReference>
<gene>
    <name evidence="3" type="ORF">DesyoDRAFT_1148</name>
</gene>
<dbReference type="PANTHER" id="PTHR46558:SF4">
    <property type="entry name" value="DNA-BIDING PHAGE PROTEIN"/>
    <property type="match status" value="1"/>
</dbReference>
<dbReference type="InterPro" id="IPR010982">
    <property type="entry name" value="Lambda_DNA-bd_dom_sf"/>
</dbReference>
<accession>H5Y2Q5</accession>
<evidence type="ECO:0000259" key="2">
    <source>
        <dbReference type="PROSITE" id="PS50943"/>
    </source>
</evidence>
<proteinExistence type="predicted"/>
<dbReference type="GO" id="GO:0003677">
    <property type="term" value="F:DNA binding"/>
    <property type="evidence" value="ECO:0007669"/>
    <property type="project" value="UniProtKB-KW"/>
</dbReference>
<dbReference type="Proteomes" id="UP000005104">
    <property type="component" value="Chromosome"/>
</dbReference>
<dbReference type="EMBL" id="CM001441">
    <property type="protein sequence ID" value="EHQ88318.1"/>
    <property type="molecule type" value="Genomic_DNA"/>
</dbReference>
<evidence type="ECO:0000313" key="4">
    <source>
        <dbReference type="Proteomes" id="UP000005104"/>
    </source>
</evidence>
<keyword evidence="1" id="KW-0238">DNA-binding</keyword>
<dbReference type="RefSeq" id="WP_007780538.1">
    <property type="nucleotide sequence ID" value="NZ_CM001441.1"/>
</dbReference>
<keyword evidence="4" id="KW-1185">Reference proteome</keyword>
<dbReference type="eggNOG" id="COG1476">
    <property type="taxonomic scope" value="Bacteria"/>
</dbReference>
<dbReference type="HOGENOM" id="CLU_066192_44_6_9"/>
<reference evidence="3 4" key="1">
    <citation type="submission" date="2011-11" db="EMBL/GenBank/DDBJ databases">
        <title>The Noncontiguous Finished genome of Desulfosporosinus youngiae DSM 17734.</title>
        <authorList>
            <consortium name="US DOE Joint Genome Institute (JGI-PGF)"/>
            <person name="Lucas S."/>
            <person name="Han J."/>
            <person name="Lapidus A."/>
            <person name="Cheng J.-F."/>
            <person name="Goodwin L."/>
            <person name="Pitluck S."/>
            <person name="Peters L."/>
            <person name="Ovchinnikova G."/>
            <person name="Lu M."/>
            <person name="Land M.L."/>
            <person name="Hauser L."/>
            <person name="Pester M."/>
            <person name="Spring S."/>
            <person name="Ollivier B."/>
            <person name="Rattei T."/>
            <person name="Klenk H.-P."/>
            <person name="Wagner M."/>
            <person name="Loy A."/>
            <person name="Woyke T.J."/>
        </authorList>
    </citation>
    <scope>NUCLEOTIDE SEQUENCE [LARGE SCALE GENOMIC DNA]</scope>
    <source>
        <strain evidence="3 4">DSM 17734</strain>
    </source>
</reference>
<evidence type="ECO:0000256" key="1">
    <source>
        <dbReference type="ARBA" id="ARBA00023125"/>
    </source>
</evidence>
<feature type="domain" description="HTH cro/C1-type" evidence="2">
    <location>
        <begin position="8"/>
        <end position="63"/>
    </location>
</feature>
<dbReference type="AlphaFoldDB" id="H5Y2Q5"/>
<sequence length="67" mass="7917">MPKVKNCLRKIRHELEIDTQQEMANFLGVKQQQYSRYENNVVQPSLAVALGMAKKLNRPVERIFRLF</sequence>
<dbReference type="Pfam" id="PF01381">
    <property type="entry name" value="HTH_3"/>
    <property type="match status" value="1"/>
</dbReference>
<dbReference type="InterPro" id="IPR001387">
    <property type="entry name" value="Cro/C1-type_HTH"/>
</dbReference>
<evidence type="ECO:0000313" key="3">
    <source>
        <dbReference type="EMBL" id="EHQ88318.1"/>
    </source>
</evidence>
<dbReference type="SMART" id="SM00530">
    <property type="entry name" value="HTH_XRE"/>
    <property type="match status" value="1"/>
</dbReference>
<dbReference type="Gene3D" id="1.10.260.40">
    <property type="entry name" value="lambda repressor-like DNA-binding domains"/>
    <property type="match status" value="1"/>
</dbReference>
<organism evidence="3 4">
    <name type="scientific">Desulfosporosinus youngiae DSM 17734</name>
    <dbReference type="NCBI Taxonomy" id="768710"/>
    <lineage>
        <taxon>Bacteria</taxon>
        <taxon>Bacillati</taxon>
        <taxon>Bacillota</taxon>
        <taxon>Clostridia</taxon>
        <taxon>Eubacteriales</taxon>
        <taxon>Desulfitobacteriaceae</taxon>
        <taxon>Desulfosporosinus</taxon>
    </lineage>
</organism>
<name>H5Y2Q5_9FIRM</name>
<protein>
    <submittedName>
        <fullName evidence="3">Putative transcriptional regulator</fullName>
    </submittedName>
</protein>